<evidence type="ECO:0000313" key="2">
    <source>
        <dbReference type="Proteomes" id="UP000499080"/>
    </source>
</evidence>
<name>A0A4Y2RD89_ARAVE</name>
<reference evidence="1 2" key="1">
    <citation type="journal article" date="2019" name="Sci. Rep.">
        <title>Orb-weaving spider Araneus ventricosus genome elucidates the spidroin gene catalogue.</title>
        <authorList>
            <person name="Kono N."/>
            <person name="Nakamura H."/>
            <person name="Ohtoshi R."/>
            <person name="Moran D.A.P."/>
            <person name="Shinohara A."/>
            <person name="Yoshida Y."/>
            <person name="Fujiwara M."/>
            <person name="Mori M."/>
            <person name="Tomita M."/>
            <person name="Arakawa K."/>
        </authorList>
    </citation>
    <scope>NUCLEOTIDE SEQUENCE [LARGE SCALE GENOMIC DNA]</scope>
</reference>
<organism evidence="1 2">
    <name type="scientific">Araneus ventricosus</name>
    <name type="common">Orbweaver spider</name>
    <name type="synonym">Epeira ventricosa</name>
    <dbReference type="NCBI Taxonomy" id="182803"/>
    <lineage>
        <taxon>Eukaryota</taxon>
        <taxon>Metazoa</taxon>
        <taxon>Ecdysozoa</taxon>
        <taxon>Arthropoda</taxon>
        <taxon>Chelicerata</taxon>
        <taxon>Arachnida</taxon>
        <taxon>Araneae</taxon>
        <taxon>Araneomorphae</taxon>
        <taxon>Entelegynae</taxon>
        <taxon>Araneoidea</taxon>
        <taxon>Araneidae</taxon>
        <taxon>Araneus</taxon>
    </lineage>
</organism>
<dbReference type="AlphaFoldDB" id="A0A4Y2RD89"/>
<keyword evidence="2" id="KW-1185">Reference proteome</keyword>
<evidence type="ECO:0000313" key="1">
    <source>
        <dbReference type="EMBL" id="GBN73673.1"/>
    </source>
</evidence>
<proteinExistence type="predicted"/>
<dbReference type="Proteomes" id="UP000499080">
    <property type="component" value="Unassembled WGS sequence"/>
</dbReference>
<sequence>MDSNVRVEYYVAIHKDLWIEEENLNVTNFIPQNTLEQFALSDDDANDFPVNKDDVCKITDFSEALRYSEEMKKFFLCKGDSEVLVNVNDLNIHIEKYVFNAKKCQTLLTDYFS</sequence>
<gene>
    <name evidence="1" type="ORF">AVEN_98283_1</name>
</gene>
<protein>
    <submittedName>
        <fullName evidence="1">Uncharacterized protein</fullName>
    </submittedName>
</protein>
<comment type="caution">
    <text evidence="1">The sequence shown here is derived from an EMBL/GenBank/DDBJ whole genome shotgun (WGS) entry which is preliminary data.</text>
</comment>
<dbReference type="EMBL" id="BGPR01016631">
    <property type="protein sequence ID" value="GBN73673.1"/>
    <property type="molecule type" value="Genomic_DNA"/>
</dbReference>
<accession>A0A4Y2RD89</accession>